<dbReference type="PROSITE" id="PS00105">
    <property type="entry name" value="AA_TRANSFER_CLASS_1"/>
    <property type="match status" value="1"/>
</dbReference>
<dbReference type="STRING" id="29655.A0A0K9PXN2"/>
<dbReference type="InterPro" id="IPR004838">
    <property type="entry name" value="NHTrfase_class1_PyrdxlP-BS"/>
</dbReference>
<keyword evidence="3 4" id="KW-0663">Pyridoxal phosphate</keyword>
<dbReference type="Gene3D" id="3.90.1150.10">
    <property type="entry name" value="Aspartate Aminotransferase, domain 1"/>
    <property type="match status" value="1"/>
</dbReference>
<feature type="domain" description="Aminotransferase class I/classII large" evidence="6">
    <location>
        <begin position="44"/>
        <end position="397"/>
    </location>
</feature>
<dbReference type="InterPro" id="IPR015422">
    <property type="entry name" value="PyrdxlP-dep_Trfase_small"/>
</dbReference>
<accession>A0A0K9PXN2</accession>
<dbReference type="InterPro" id="IPR004839">
    <property type="entry name" value="Aminotransferase_I/II_large"/>
</dbReference>
<dbReference type="Proteomes" id="UP000036987">
    <property type="component" value="Unassembled WGS sequence"/>
</dbReference>
<dbReference type="InterPro" id="IPR005958">
    <property type="entry name" value="TyrNic_aminoTrfase"/>
</dbReference>
<dbReference type="SUPFAM" id="SSF53383">
    <property type="entry name" value="PLP-dependent transferases"/>
    <property type="match status" value="1"/>
</dbReference>
<dbReference type="PANTHER" id="PTHR45744">
    <property type="entry name" value="TYROSINE AMINOTRANSFERASE"/>
    <property type="match status" value="1"/>
</dbReference>
<dbReference type="Gene3D" id="3.40.640.10">
    <property type="entry name" value="Type I PLP-dependent aspartate aminotransferase-like (Major domain)"/>
    <property type="match status" value="1"/>
</dbReference>
<comment type="caution">
    <text evidence="7">The sequence shown here is derived from an EMBL/GenBank/DDBJ whole genome shotgun (WGS) entry which is preliminary data.</text>
</comment>
<gene>
    <name evidence="7" type="ORF">ZOSMA_156G00440</name>
</gene>
<organism evidence="7 8">
    <name type="scientific">Zostera marina</name>
    <name type="common">Eelgrass</name>
    <dbReference type="NCBI Taxonomy" id="29655"/>
    <lineage>
        <taxon>Eukaryota</taxon>
        <taxon>Viridiplantae</taxon>
        <taxon>Streptophyta</taxon>
        <taxon>Embryophyta</taxon>
        <taxon>Tracheophyta</taxon>
        <taxon>Spermatophyta</taxon>
        <taxon>Magnoliopsida</taxon>
        <taxon>Liliopsida</taxon>
        <taxon>Zosteraceae</taxon>
        <taxon>Zostera</taxon>
    </lineage>
</organism>
<dbReference type="EMBL" id="LFYR01000611">
    <property type="protein sequence ID" value="KMZ72995.1"/>
    <property type="molecule type" value="Genomic_DNA"/>
</dbReference>
<evidence type="ECO:0000313" key="8">
    <source>
        <dbReference type="Proteomes" id="UP000036987"/>
    </source>
</evidence>
<keyword evidence="7" id="KW-0032">Aminotransferase</keyword>
<dbReference type="OrthoDB" id="7042322at2759"/>
<evidence type="ECO:0000256" key="4">
    <source>
        <dbReference type="PIRNR" id="PIRNR000517"/>
    </source>
</evidence>
<reference evidence="8" key="1">
    <citation type="journal article" date="2016" name="Nature">
        <title>The genome of the seagrass Zostera marina reveals angiosperm adaptation to the sea.</title>
        <authorList>
            <person name="Olsen J.L."/>
            <person name="Rouze P."/>
            <person name="Verhelst B."/>
            <person name="Lin Y.-C."/>
            <person name="Bayer T."/>
            <person name="Collen J."/>
            <person name="Dattolo E."/>
            <person name="De Paoli E."/>
            <person name="Dittami S."/>
            <person name="Maumus F."/>
            <person name="Michel G."/>
            <person name="Kersting A."/>
            <person name="Lauritano C."/>
            <person name="Lohaus R."/>
            <person name="Toepel M."/>
            <person name="Tonon T."/>
            <person name="Vanneste K."/>
            <person name="Amirebrahimi M."/>
            <person name="Brakel J."/>
            <person name="Bostroem C."/>
            <person name="Chovatia M."/>
            <person name="Grimwood J."/>
            <person name="Jenkins J.W."/>
            <person name="Jueterbock A."/>
            <person name="Mraz A."/>
            <person name="Stam W.T."/>
            <person name="Tice H."/>
            <person name="Bornberg-Bauer E."/>
            <person name="Green P.J."/>
            <person name="Pearson G.A."/>
            <person name="Procaccini G."/>
            <person name="Duarte C.M."/>
            <person name="Schmutz J."/>
            <person name="Reusch T.B.H."/>
            <person name="Van de Peer Y."/>
        </authorList>
    </citation>
    <scope>NUCLEOTIDE SEQUENCE [LARGE SCALE GENOMIC DNA]</scope>
    <source>
        <strain evidence="8">cv. Finnish</strain>
    </source>
</reference>
<evidence type="ECO:0000256" key="1">
    <source>
        <dbReference type="ARBA" id="ARBA00001933"/>
    </source>
</evidence>
<evidence type="ECO:0000256" key="3">
    <source>
        <dbReference type="ARBA" id="ARBA00022898"/>
    </source>
</evidence>
<dbReference type="Pfam" id="PF00155">
    <property type="entry name" value="Aminotran_1_2"/>
    <property type="match status" value="1"/>
</dbReference>
<proteinExistence type="inferred from homology"/>
<name>A0A0K9PXN2_ZOSMR</name>
<evidence type="ECO:0000256" key="5">
    <source>
        <dbReference type="PIRSR" id="PIRSR000517-1"/>
    </source>
</evidence>
<dbReference type="PANTHER" id="PTHR45744:SF11">
    <property type="entry name" value="TYROSINE AMINOTRANSFERASE"/>
    <property type="match status" value="1"/>
</dbReference>
<dbReference type="GO" id="GO:0006572">
    <property type="term" value="P:L-tyrosine catabolic process"/>
    <property type="evidence" value="ECO:0000318"/>
    <property type="project" value="GO_Central"/>
</dbReference>
<dbReference type="GO" id="GO:0004838">
    <property type="term" value="F:L-tyrosine-2-oxoglutarate transaminase activity"/>
    <property type="evidence" value="ECO:0000318"/>
    <property type="project" value="GO_Central"/>
</dbReference>
<evidence type="ECO:0000256" key="2">
    <source>
        <dbReference type="ARBA" id="ARBA00007441"/>
    </source>
</evidence>
<dbReference type="NCBIfam" id="TIGR01265">
    <property type="entry name" value="tyr_nico_aTase"/>
    <property type="match status" value="1"/>
</dbReference>
<dbReference type="FunFam" id="3.40.640.10:FF:000048">
    <property type="entry name" value="tyrosine aminotransferase"/>
    <property type="match status" value="1"/>
</dbReference>
<dbReference type="InterPro" id="IPR015421">
    <property type="entry name" value="PyrdxlP-dep_Trfase_major"/>
</dbReference>
<sequence length="417" mass="46144">MDNRREKWGYKGIAGVIPNFDKTVRGYLNLITSHMDHSQIDQKPMIPLGHGDPSMFSCFRTSTVVEDAVVGSLRSGMFNGYANTSGIPSAKRAVADFLSRDLPNPLSPDDIYITSGCNHAIKILVSVLSCPGANILLPAPGYPYYEVNCESTGIEVRHYNLQPEKGWEVDLASVEAQSDENTVAIVLINPGNPCGTVFSYDHLLKIAKIANKLGIFVISDEVYHGLAFRSKPFVPMGVFASIVPVLTLGSISKRWLVPGWRLGWIAVNDPNRVIRETKMSDTILKYMSTSPQPATFIQAAVSDIIEKTEEDFFYKTILTLRESADICYALIQEIDCIICPHNPEGSMFAMVKLDFSRLADISDDVDFCCKLAKEESVVILPGTAVGLSNWLRITFAIDLPSLEDGLVKLRNFCNRHK</sequence>
<dbReference type="PIRSF" id="PIRSF000517">
    <property type="entry name" value="Tyr_transaminase"/>
    <property type="match status" value="1"/>
</dbReference>
<dbReference type="AlphaFoldDB" id="A0A0K9PXN2"/>
<feature type="modified residue" description="N6-(pyridoxal phosphate)lysine" evidence="5">
    <location>
        <position position="253"/>
    </location>
</feature>
<evidence type="ECO:0000259" key="6">
    <source>
        <dbReference type="Pfam" id="PF00155"/>
    </source>
</evidence>
<comment type="similarity">
    <text evidence="2 4">Belongs to the class-I pyridoxal-phosphate-dependent aminotransferase family.</text>
</comment>
<dbReference type="CDD" id="cd00609">
    <property type="entry name" value="AAT_like"/>
    <property type="match status" value="1"/>
</dbReference>
<comment type="cofactor">
    <cofactor evidence="1 4 5">
        <name>pyridoxal 5'-phosphate</name>
        <dbReference type="ChEBI" id="CHEBI:597326"/>
    </cofactor>
</comment>
<protein>
    <submittedName>
        <fullName evidence="7">Putative Tyrosine aminotransferase</fullName>
    </submittedName>
</protein>
<dbReference type="InterPro" id="IPR015424">
    <property type="entry name" value="PyrdxlP-dep_Trfase"/>
</dbReference>
<keyword evidence="8" id="KW-1185">Reference proteome</keyword>
<dbReference type="GO" id="GO:0030170">
    <property type="term" value="F:pyridoxal phosphate binding"/>
    <property type="evidence" value="ECO:0007669"/>
    <property type="project" value="InterPro"/>
</dbReference>
<keyword evidence="7" id="KW-0808">Transferase</keyword>
<evidence type="ECO:0000313" key="7">
    <source>
        <dbReference type="EMBL" id="KMZ72995.1"/>
    </source>
</evidence>
<dbReference type="OMA" id="HITAGCV"/>